<dbReference type="EMBL" id="VYKJ01000007">
    <property type="protein sequence ID" value="KAA8999070.1"/>
    <property type="molecule type" value="Genomic_DNA"/>
</dbReference>
<dbReference type="Proteomes" id="UP000335415">
    <property type="component" value="Unassembled WGS sequence"/>
</dbReference>
<accession>A0A5J5FZ69</accession>
<dbReference type="InterPro" id="IPR025320">
    <property type="entry name" value="DUF4225"/>
</dbReference>
<dbReference type="AlphaFoldDB" id="A0A5J5FZ69"/>
<keyword evidence="2" id="KW-1185">Reference proteome</keyword>
<comment type="caution">
    <text evidence="1">The sequence shown here is derived from an EMBL/GenBank/DDBJ whole genome shotgun (WGS) entry which is preliminary data.</text>
</comment>
<protein>
    <submittedName>
        <fullName evidence="1">DUF4225 domain-containing protein</fullName>
    </submittedName>
</protein>
<dbReference type="Pfam" id="PF13988">
    <property type="entry name" value="DUF4225"/>
    <property type="match status" value="1"/>
</dbReference>
<gene>
    <name evidence="1" type="ORF">FJU30_14595</name>
</gene>
<evidence type="ECO:0000313" key="2">
    <source>
        <dbReference type="Proteomes" id="UP000335415"/>
    </source>
</evidence>
<evidence type="ECO:0000313" key="1">
    <source>
        <dbReference type="EMBL" id="KAA8999070.1"/>
    </source>
</evidence>
<reference evidence="1 2" key="1">
    <citation type="submission" date="2019-09" db="EMBL/GenBank/DDBJ databases">
        <authorList>
            <person name="Li Y."/>
        </authorList>
    </citation>
    <scope>NUCLEOTIDE SEQUENCE [LARGE SCALE GENOMIC DNA]</scope>
    <source>
        <strain evidence="1 2">L3-3HA</strain>
    </source>
</reference>
<name>A0A5J5FZ69_9GAMM</name>
<organism evidence="1 2">
    <name type="scientific">Affinibrenneria salicis</name>
    <dbReference type="NCBI Taxonomy" id="2590031"/>
    <lineage>
        <taxon>Bacteria</taxon>
        <taxon>Pseudomonadati</taxon>
        <taxon>Pseudomonadota</taxon>
        <taxon>Gammaproteobacteria</taxon>
        <taxon>Enterobacterales</taxon>
        <taxon>Pectobacteriaceae</taxon>
        <taxon>Affinibrenneria</taxon>
    </lineage>
</organism>
<sequence length="64" mass="7438">MLYPYREDYVGPVRFVCRGIAREFFHASERNADVIYTSVDIAVSLNDRFGYKHLSRSGETVSLY</sequence>
<proteinExistence type="predicted"/>
<dbReference type="OrthoDB" id="6534834at2"/>